<dbReference type="CDD" id="cd06999">
    <property type="entry name" value="cupin_HpaA-like_N"/>
    <property type="match status" value="1"/>
</dbReference>
<reference evidence="6" key="1">
    <citation type="journal article" date="2019" name="Int. J. Syst. Evol. Microbiol.">
        <title>The Global Catalogue of Microorganisms (GCM) 10K type strain sequencing project: providing services to taxonomists for standard genome sequencing and annotation.</title>
        <authorList>
            <consortium name="The Broad Institute Genomics Platform"/>
            <consortium name="The Broad Institute Genome Sequencing Center for Infectious Disease"/>
            <person name="Wu L."/>
            <person name="Ma J."/>
        </authorList>
    </citation>
    <scope>NUCLEOTIDE SEQUENCE [LARGE SCALE GENOMIC DNA]</scope>
    <source>
        <strain evidence="6">CGMCC 1.19029</strain>
    </source>
</reference>
<dbReference type="PANTHER" id="PTHR43280">
    <property type="entry name" value="ARAC-FAMILY TRANSCRIPTIONAL REGULATOR"/>
    <property type="match status" value="1"/>
</dbReference>
<dbReference type="SUPFAM" id="SSF51215">
    <property type="entry name" value="Regulatory protein AraC"/>
    <property type="match status" value="1"/>
</dbReference>
<dbReference type="Proteomes" id="UP001595756">
    <property type="component" value="Unassembled WGS sequence"/>
</dbReference>
<dbReference type="Pfam" id="PF02311">
    <property type="entry name" value="AraC_binding"/>
    <property type="match status" value="1"/>
</dbReference>
<dbReference type="InterPro" id="IPR003313">
    <property type="entry name" value="AraC-bd"/>
</dbReference>
<dbReference type="PROSITE" id="PS01124">
    <property type="entry name" value="HTH_ARAC_FAMILY_2"/>
    <property type="match status" value="1"/>
</dbReference>
<accession>A0ABV8RTJ5</accession>
<evidence type="ECO:0000313" key="6">
    <source>
        <dbReference type="Proteomes" id="UP001595756"/>
    </source>
</evidence>
<dbReference type="SUPFAM" id="SSF46689">
    <property type="entry name" value="Homeodomain-like"/>
    <property type="match status" value="1"/>
</dbReference>
<keyword evidence="3" id="KW-0804">Transcription</keyword>
<sequence>MNDSSIPLYSLYGQIDTAAELRFLHLESLESRNRVYDWFIRPHRHHDLYQLIWVEKGCGTVMLDEQRLTLRAPVLISIPPPIVHGFQWRPGTEGLILTVAEGFVADLALWSGDPAVGALLDRLLTVAGAVDPDSIERLGRLFETILDEYVHDRVCRGTAISGSVLRLFAEVARLRHLSLCEAVPADPGGKALYRRFKELVETHFRDRWSVADYASALATTERSLRRLCLGLASQAPGRIVARRVLLEAKRSLLYTEKTVAEVGYDLGFEDPAYFTRFFARNEGETPAAFRRLRRRATAA</sequence>
<evidence type="ECO:0000259" key="4">
    <source>
        <dbReference type="PROSITE" id="PS01124"/>
    </source>
</evidence>
<dbReference type="InterPro" id="IPR009057">
    <property type="entry name" value="Homeodomain-like_sf"/>
</dbReference>
<dbReference type="PANTHER" id="PTHR43280:SF32">
    <property type="entry name" value="TRANSCRIPTIONAL REGULATORY PROTEIN"/>
    <property type="match status" value="1"/>
</dbReference>
<dbReference type="RefSeq" id="WP_376811051.1">
    <property type="nucleotide sequence ID" value="NZ_JBHSDY010000001.1"/>
</dbReference>
<dbReference type="InterPro" id="IPR037923">
    <property type="entry name" value="HTH-like"/>
</dbReference>
<gene>
    <name evidence="5" type="ORF">ACFO0J_00220</name>
</gene>
<keyword evidence="6" id="KW-1185">Reference proteome</keyword>
<proteinExistence type="predicted"/>
<evidence type="ECO:0000256" key="3">
    <source>
        <dbReference type="ARBA" id="ARBA00023163"/>
    </source>
</evidence>
<dbReference type="Gene3D" id="2.60.120.10">
    <property type="entry name" value="Jelly Rolls"/>
    <property type="match status" value="1"/>
</dbReference>
<dbReference type="EMBL" id="JBHSDY010000001">
    <property type="protein sequence ID" value="MFC4296462.1"/>
    <property type="molecule type" value="Genomic_DNA"/>
</dbReference>
<dbReference type="InterPro" id="IPR018060">
    <property type="entry name" value="HTH_AraC"/>
</dbReference>
<dbReference type="Gene3D" id="1.10.10.60">
    <property type="entry name" value="Homeodomain-like"/>
    <property type="match status" value="1"/>
</dbReference>
<dbReference type="SMART" id="SM00342">
    <property type="entry name" value="HTH_ARAC"/>
    <property type="match status" value="1"/>
</dbReference>
<evidence type="ECO:0000256" key="2">
    <source>
        <dbReference type="ARBA" id="ARBA00023125"/>
    </source>
</evidence>
<keyword evidence="1" id="KW-0805">Transcription regulation</keyword>
<protein>
    <submittedName>
        <fullName evidence="5">Helix-turn-helix domain-containing protein</fullName>
    </submittedName>
</protein>
<organism evidence="5 6">
    <name type="scientific">Castellaniella hirudinis</name>
    <dbReference type="NCBI Taxonomy" id="1144617"/>
    <lineage>
        <taxon>Bacteria</taxon>
        <taxon>Pseudomonadati</taxon>
        <taxon>Pseudomonadota</taxon>
        <taxon>Betaproteobacteria</taxon>
        <taxon>Burkholderiales</taxon>
        <taxon>Alcaligenaceae</taxon>
        <taxon>Castellaniella</taxon>
    </lineage>
</organism>
<evidence type="ECO:0000313" key="5">
    <source>
        <dbReference type="EMBL" id="MFC4296462.1"/>
    </source>
</evidence>
<feature type="domain" description="HTH araC/xylS-type" evidence="4">
    <location>
        <begin position="194"/>
        <end position="292"/>
    </location>
</feature>
<dbReference type="InterPro" id="IPR014710">
    <property type="entry name" value="RmlC-like_jellyroll"/>
</dbReference>
<dbReference type="InterPro" id="IPR047264">
    <property type="entry name" value="Cupin_HpaA-like_N"/>
</dbReference>
<comment type="caution">
    <text evidence="5">The sequence shown here is derived from an EMBL/GenBank/DDBJ whole genome shotgun (WGS) entry which is preliminary data.</text>
</comment>
<name>A0ABV8RTJ5_9BURK</name>
<dbReference type="Pfam" id="PF12833">
    <property type="entry name" value="HTH_18"/>
    <property type="match status" value="1"/>
</dbReference>
<keyword evidence="2" id="KW-0238">DNA-binding</keyword>
<evidence type="ECO:0000256" key="1">
    <source>
        <dbReference type="ARBA" id="ARBA00023015"/>
    </source>
</evidence>